<sequence length="72" mass="7387">MAHKLAHNRGSDRSTATSDGDRKGALTRRQYVKLGTATAASLLIGGASVGGSTGATTDTGELFWTDFSEGSL</sequence>
<name>A0A0F8BI57_9EURY</name>
<reference evidence="2 3" key="1">
    <citation type="journal article" date="2015" name="Genome Announc.">
        <title>Draft genome sequence of a Halorubrum H3 strain isolated from the burlinskoye salt lake (Altai Krai, Russia).</title>
        <authorList>
            <person name="Rozanov A.S."/>
            <person name="Bryanskaya A.V."/>
            <person name="Malup T.K."/>
            <person name="Kotenko A.V."/>
            <person name="Peltek S.E."/>
        </authorList>
    </citation>
    <scope>NUCLEOTIDE SEQUENCE [LARGE SCALE GENOMIC DNA]</scope>
    <source>
        <strain evidence="2 3">H3</strain>
    </source>
</reference>
<dbReference type="RefSeq" id="WP_050023391.1">
    <property type="nucleotide sequence ID" value="NZ_JNFH02000005.1"/>
</dbReference>
<protein>
    <submittedName>
        <fullName evidence="2">Uncharacterized protein</fullName>
    </submittedName>
</protein>
<dbReference type="OrthoDB" id="329707at2157"/>
<comment type="caution">
    <text evidence="2">The sequence shown here is derived from an EMBL/GenBank/DDBJ whole genome shotgun (WGS) entry which is preliminary data.</text>
</comment>
<evidence type="ECO:0000256" key="1">
    <source>
        <dbReference type="SAM" id="MobiDB-lite"/>
    </source>
</evidence>
<dbReference type="Proteomes" id="UP000053331">
    <property type="component" value="Unassembled WGS sequence"/>
</dbReference>
<dbReference type="AlphaFoldDB" id="A0A0F8BI57"/>
<gene>
    <name evidence="2" type="ORF">FK85_24130</name>
</gene>
<evidence type="ECO:0000313" key="3">
    <source>
        <dbReference type="Proteomes" id="UP000053331"/>
    </source>
</evidence>
<evidence type="ECO:0000313" key="2">
    <source>
        <dbReference type="EMBL" id="KKF39978.1"/>
    </source>
</evidence>
<accession>A0A0F8BI57</accession>
<feature type="region of interest" description="Disordered" evidence="1">
    <location>
        <begin position="1"/>
        <end position="25"/>
    </location>
</feature>
<proteinExistence type="predicted"/>
<organism evidence="2 3">
    <name type="scientific">Halorubrum saccharovorum</name>
    <dbReference type="NCBI Taxonomy" id="2248"/>
    <lineage>
        <taxon>Archaea</taxon>
        <taxon>Methanobacteriati</taxon>
        <taxon>Methanobacteriota</taxon>
        <taxon>Stenosarchaea group</taxon>
        <taxon>Halobacteria</taxon>
        <taxon>Halobacteriales</taxon>
        <taxon>Haloferacaceae</taxon>
        <taxon>Halorubrum</taxon>
    </lineage>
</organism>
<dbReference type="EMBL" id="JNFH02000005">
    <property type="protein sequence ID" value="KKF39978.1"/>
    <property type="molecule type" value="Genomic_DNA"/>
</dbReference>
<keyword evidence="3" id="KW-1185">Reference proteome</keyword>